<evidence type="ECO:0000259" key="1">
    <source>
        <dbReference type="Pfam" id="PF07738"/>
    </source>
</evidence>
<dbReference type="SUPFAM" id="SSF49785">
    <property type="entry name" value="Galactose-binding domain-like"/>
    <property type="match status" value="1"/>
</dbReference>
<dbReference type="Gene3D" id="2.60.120.260">
    <property type="entry name" value="Galactose-binding domain-like"/>
    <property type="match status" value="1"/>
</dbReference>
<organism evidence="2 3">
    <name type="scientific">Tritrichomonas musculus</name>
    <dbReference type="NCBI Taxonomy" id="1915356"/>
    <lineage>
        <taxon>Eukaryota</taxon>
        <taxon>Metamonada</taxon>
        <taxon>Parabasalia</taxon>
        <taxon>Tritrichomonadida</taxon>
        <taxon>Tritrichomonadidae</taxon>
        <taxon>Tritrichomonas</taxon>
    </lineage>
</organism>
<reference evidence="2 3" key="1">
    <citation type="submission" date="2024-04" db="EMBL/GenBank/DDBJ databases">
        <title>Tritrichomonas musculus Genome.</title>
        <authorList>
            <person name="Alves-Ferreira E."/>
            <person name="Grigg M."/>
            <person name="Lorenzi H."/>
            <person name="Galac M."/>
        </authorList>
    </citation>
    <scope>NUCLEOTIDE SEQUENCE [LARGE SCALE GENOMIC DNA]</scope>
    <source>
        <strain evidence="2 3">EAF2021</strain>
    </source>
</reference>
<proteinExistence type="predicted"/>
<feature type="domain" description="SUN" evidence="1">
    <location>
        <begin position="324"/>
        <end position="429"/>
    </location>
</feature>
<sequence length="436" mass="52388">MTKNSIKFQISSILHIQLHNYNEEFTFIVNNEKFHTTRIIADLLSPKISRYHFSDPTNSEYIITTKSQGNFKSILNLLNFEDQILMEEELPFISEIFDELEIIDFDICLHDSEQEYNINNVFDKLQKHHKFGRLYKNDLENDIEYIAEHFYELNETERRIIQKYDYEIIEKILSNSKIQIETEDDFIQFINELYLSDVKYSKLYSYVYFMNVSSEMMKEFIKILDFDDISKEIWESVCYRLTCEIKNEALSDMIATRYTKPKQKTRIQIFYSNQEFGGVINYLQNESNIKEEVNITYSSAQSLDAWNLFLFNDKTKHFYTHNKENSWICFEFIKNEIIPTNYTIRSCNESPSWYHPKSWVIEGSMNKSEWEKIDEEINCSYLNGESLVHTFPIKNENNHSFKYLRIRNIDKNWANYNYLEINSIEFYGTLVEKNSI</sequence>
<dbReference type="InterPro" id="IPR012919">
    <property type="entry name" value="SUN_dom"/>
</dbReference>
<evidence type="ECO:0000313" key="2">
    <source>
        <dbReference type="EMBL" id="KAK8897525.1"/>
    </source>
</evidence>
<comment type="caution">
    <text evidence="2">The sequence shown here is derived from an EMBL/GenBank/DDBJ whole genome shotgun (WGS) entry which is preliminary data.</text>
</comment>
<evidence type="ECO:0000313" key="3">
    <source>
        <dbReference type="Proteomes" id="UP001470230"/>
    </source>
</evidence>
<gene>
    <name evidence="2" type="ORF">M9Y10_015481</name>
</gene>
<dbReference type="Proteomes" id="UP001470230">
    <property type="component" value="Unassembled WGS sequence"/>
</dbReference>
<dbReference type="Pfam" id="PF07738">
    <property type="entry name" value="Sad1_UNC"/>
    <property type="match status" value="1"/>
</dbReference>
<dbReference type="EMBL" id="JAPFFF010000002">
    <property type="protein sequence ID" value="KAK8897525.1"/>
    <property type="molecule type" value="Genomic_DNA"/>
</dbReference>
<name>A0ABR2L2D6_9EUKA</name>
<keyword evidence="3" id="KW-1185">Reference proteome</keyword>
<dbReference type="InterPro" id="IPR008979">
    <property type="entry name" value="Galactose-bd-like_sf"/>
</dbReference>
<accession>A0ABR2L2D6</accession>
<protein>
    <recommendedName>
        <fullName evidence="1">SUN domain-containing protein</fullName>
    </recommendedName>
</protein>